<dbReference type="EMBL" id="JANJYJ010000004">
    <property type="protein sequence ID" value="KAK3218157.1"/>
    <property type="molecule type" value="Genomic_DNA"/>
</dbReference>
<sequence>MKNFILDSINAPTELYKANQQNYRVDSKPLHLLDLLRTTLIQPVAQDTGCFRERLRKILKGFLGEKVFDKLTCKKKLIWDSSFRNIEELKAAGISLKPSKTSSMRGISFSWGTLKIPPIISGRFDSSQALESGSL</sequence>
<name>A0AAE0AIT9_9ROSI</name>
<protein>
    <submittedName>
        <fullName evidence="1">Uncharacterized protein</fullName>
    </submittedName>
</protein>
<proteinExistence type="predicted"/>
<dbReference type="InterPro" id="IPR004158">
    <property type="entry name" value="DUF247_pln"/>
</dbReference>
<dbReference type="AlphaFoldDB" id="A0AAE0AIT9"/>
<comment type="caution">
    <text evidence="1">The sequence shown here is derived from an EMBL/GenBank/DDBJ whole genome shotgun (WGS) entry which is preliminary data.</text>
</comment>
<evidence type="ECO:0000313" key="2">
    <source>
        <dbReference type="Proteomes" id="UP001281410"/>
    </source>
</evidence>
<dbReference type="Pfam" id="PF03140">
    <property type="entry name" value="DUF247"/>
    <property type="match status" value="1"/>
</dbReference>
<keyword evidence="2" id="KW-1185">Reference proteome</keyword>
<dbReference type="Proteomes" id="UP001281410">
    <property type="component" value="Unassembled WGS sequence"/>
</dbReference>
<gene>
    <name evidence="1" type="ORF">Dsin_012127</name>
</gene>
<reference evidence="1" key="1">
    <citation type="journal article" date="2023" name="Plant J.">
        <title>Genome sequences and population genomics provide insights into the demographic history, inbreeding, and mutation load of two 'living fossil' tree species of Dipteronia.</title>
        <authorList>
            <person name="Feng Y."/>
            <person name="Comes H.P."/>
            <person name="Chen J."/>
            <person name="Zhu S."/>
            <person name="Lu R."/>
            <person name="Zhang X."/>
            <person name="Li P."/>
            <person name="Qiu J."/>
            <person name="Olsen K.M."/>
            <person name="Qiu Y."/>
        </authorList>
    </citation>
    <scope>NUCLEOTIDE SEQUENCE</scope>
    <source>
        <strain evidence="1">NBL</strain>
    </source>
</reference>
<organism evidence="1 2">
    <name type="scientific">Dipteronia sinensis</name>
    <dbReference type="NCBI Taxonomy" id="43782"/>
    <lineage>
        <taxon>Eukaryota</taxon>
        <taxon>Viridiplantae</taxon>
        <taxon>Streptophyta</taxon>
        <taxon>Embryophyta</taxon>
        <taxon>Tracheophyta</taxon>
        <taxon>Spermatophyta</taxon>
        <taxon>Magnoliopsida</taxon>
        <taxon>eudicotyledons</taxon>
        <taxon>Gunneridae</taxon>
        <taxon>Pentapetalae</taxon>
        <taxon>rosids</taxon>
        <taxon>malvids</taxon>
        <taxon>Sapindales</taxon>
        <taxon>Sapindaceae</taxon>
        <taxon>Hippocastanoideae</taxon>
        <taxon>Acereae</taxon>
        <taxon>Dipteronia</taxon>
    </lineage>
</organism>
<evidence type="ECO:0000313" key="1">
    <source>
        <dbReference type="EMBL" id="KAK3218157.1"/>
    </source>
</evidence>
<accession>A0AAE0AIT9</accession>